<evidence type="ECO:0000313" key="3">
    <source>
        <dbReference type="EMBL" id="PSF33909.1"/>
    </source>
</evidence>
<reference evidence="3 4" key="2">
    <citation type="submission" date="2018-03" db="EMBL/GenBank/DDBJ databases">
        <authorList>
            <person name="Keele B.F."/>
        </authorList>
    </citation>
    <scope>NUCLEOTIDE SEQUENCE [LARGE SCALE GENOMIC DNA]</scope>
    <source>
        <strain evidence="3 4">CCALA 016</strain>
    </source>
</reference>
<comment type="caution">
    <text evidence="3">The sequence shown here is derived from an EMBL/GenBank/DDBJ whole genome shotgun (WGS) entry which is preliminary data.</text>
</comment>
<accession>A0A2T1LTD6</accession>
<dbReference type="Pfam" id="PF13401">
    <property type="entry name" value="AAA_22"/>
    <property type="match status" value="1"/>
</dbReference>
<evidence type="ECO:0000256" key="1">
    <source>
        <dbReference type="SAM" id="Phobius"/>
    </source>
</evidence>
<reference evidence="3 4" key="1">
    <citation type="submission" date="2018-03" db="EMBL/GenBank/DDBJ databases">
        <title>The ancient ancestry and fast evolution of plastids.</title>
        <authorList>
            <person name="Moore K.R."/>
            <person name="Magnabosco C."/>
            <person name="Momper L."/>
            <person name="Gold D.A."/>
            <person name="Bosak T."/>
            <person name="Fournier G.P."/>
        </authorList>
    </citation>
    <scope>NUCLEOTIDE SEQUENCE [LARGE SCALE GENOMIC DNA]</scope>
    <source>
        <strain evidence="3 4">CCALA 016</strain>
    </source>
</reference>
<dbReference type="EMBL" id="PXOH01000028">
    <property type="protein sequence ID" value="PSF33909.1"/>
    <property type="molecule type" value="Genomic_DNA"/>
</dbReference>
<gene>
    <name evidence="3" type="ORF">C7H19_19505</name>
</gene>
<sequence length="312" mass="34702">MPIERHRRRLANGEERVYTYAVSNDGADRRALSIRSDDSSVSDHCYRNTEKRRIVAALLANSSLLVVSEPGGGKTFLAEVVIDDLLSQGFAVAAPAIGTVKQMLLEIAGDLSIDTETIEGKTMTSQQLQDAIADWLLDNLAFLVLDNAHRFPVSLRCWLEKLHLQGQPMLLLATFPPARDIFLKLPRIELEPLSDRSIREIMQDEAAALGLELSTGQSADMQQRAVGNPMLARRVVREEYLGLEGNNYDHTQWIDGTPLLIAVLMCFMILRFLGLGFNNTSLYLLGGILTVAIGIVRLMIYSLPRQSNRLGR</sequence>
<evidence type="ECO:0000313" key="4">
    <source>
        <dbReference type="Proteomes" id="UP000239001"/>
    </source>
</evidence>
<feature type="transmembrane region" description="Helical" evidence="1">
    <location>
        <begin position="283"/>
        <end position="303"/>
    </location>
</feature>
<dbReference type="Gene3D" id="3.40.50.300">
    <property type="entry name" value="P-loop containing nucleotide triphosphate hydrolases"/>
    <property type="match status" value="1"/>
</dbReference>
<keyword evidence="1" id="KW-0812">Transmembrane</keyword>
<name>A0A2T1LTD6_9CHRO</name>
<dbReference type="SUPFAM" id="SSF52540">
    <property type="entry name" value="P-loop containing nucleoside triphosphate hydrolases"/>
    <property type="match status" value="1"/>
</dbReference>
<dbReference type="InterPro" id="IPR049945">
    <property type="entry name" value="AAA_22"/>
</dbReference>
<dbReference type="RefSeq" id="WP_106458595.1">
    <property type="nucleotide sequence ID" value="NZ_PXOH01000028.1"/>
</dbReference>
<evidence type="ECO:0000259" key="2">
    <source>
        <dbReference type="Pfam" id="PF13401"/>
    </source>
</evidence>
<dbReference type="AlphaFoldDB" id="A0A2T1LTD6"/>
<keyword evidence="1" id="KW-0472">Membrane</keyword>
<proteinExistence type="predicted"/>
<protein>
    <submittedName>
        <fullName evidence="3">9-O-acetyl-N-acetylneuraminate esterase</fullName>
    </submittedName>
</protein>
<dbReference type="OrthoDB" id="423541at2"/>
<dbReference type="Proteomes" id="UP000239001">
    <property type="component" value="Unassembled WGS sequence"/>
</dbReference>
<feature type="transmembrane region" description="Helical" evidence="1">
    <location>
        <begin position="259"/>
        <end position="277"/>
    </location>
</feature>
<dbReference type="InterPro" id="IPR027417">
    <property type="entry name" value="P-loop_NTPase"/>
</dbReference>
<keyword evidence="1" id="KW-1133">Transmembrane helix</keyword>
<keyword evidence="4" id="KW-1185">Reference proteome</keyword>
<dbReference type="GO" id="GO:0016887">
    <property type="term" value="F:ATP hydrolysis activity"/>
    <property type="evidence" value="ECO:0007669"/>
    <property type="project" value="InterPro"/>
</dbReference>
<organism evidence="3 4">
    <name type="scientific">Aphanothece hegewaldii CCALA 016</name>
    <dbReference type="NCBI Taxonomy" id="2107694"/>
    <lineage>
        <taxon>Bacteria</taxon>
        <taxon>Bacillati</taxon>
        <taxon>Cyanobacteriota</taxon>
        <taxon>Cyanophyceae</taxon>
        <taxon>Oscillatoriophycideae</taxon>
        <taxon>Chroococcales</taxon>
        <taxon>Aphanothecaceae</taxon>
        <taxon>Aphanothece</taxon>
    </lineage>
</organism>
<feature type="domain" description="ORC1/DEAH AAA+ ATPase" evidence="2">
    <location>
        <begin position="62"/>
        <end position="163"/>
    </location>
</feature>